<evidence type="ECO:0000313" key="2">
    <source>
        <dbReference type="EMBL" id="TGZ82447.1"/>
    </source>
</evidence>
<dbReference type="InParanoid" id="A0A4S2N0C1"/>
<dbReference type="AlphaFoldDB" id="A0A4S2N0C1"/>
<keyword evidence="3" id="KW-1185">Reference proteome</keyword>
<sequence>MCSFSYDPKLAPPAFQPPTDLAEARRRYAAQKAAAAAQEAATMKETFASYAPEPHYQPPPTYNYQSRFIPLTPAPSWKTASGMDVQVQFVHGRIVTA</sequence>
<evidence type="ECO:0000256" key="1">
    <source>
        <dbReference type="SAM" id="MobiDB-lite"/>
    </source>
</evidence>
<evidence type="ECO:0000313" key="3">
    <source>
        <dbReference type="Proteomes" id="UP000298138"/>
    </source>
</evidence>
<feature type="region of interest" description="Disordered" evidence="1">
    <location>
        <begin position="1"/>
        <end position="27"/>
    </location>
</feature>
<dbReference type="EMBL" id="ML220115">
    <property type="protein sequence ID" value="TGZ82447.1"/>
    <property type="molecule type" value="Genomic_DNA"/>
</dbReference>
<proteinExistence type="predicted"/>
<gene>
    <name evidence="2" type="ORF">EX30DRAFT_185659</name>
</gene>
<name>A0A4S2N0C1_9PEZI</name>
<accession>A0A4S2N0C1</accession>
<organism evidence="2 3">
    <name type="scientific">Ascodesmis nigricans</name>
    <dbReference type="NCBI Taxonomy" id="341454"/>
    <lineage>
        <taxon>Eukaryota</taxon>
        <taxon>Fungi</taxon>
        <taxon>Dikarya</taxon>
        <taxon>Ascomycota</taxon>
        <taxon>Pezizomycotina</taxon>
        <taxon>Pezizomycetes</taxon>
        <taxon>Pezizales</taxon>
        <taxon>Ascodesmidaceae</taxon>
        <taxon>Ascodesmis</taxon>
    </lineage>
</organism>
<reference evidence="2 3" key="1">
    <citation type="submission" date="2019-04" db="EMBL/GenBank/DDBJ databases">
        <title>Comparative genomics and transcriptomics to analyze fruiting body development in filamentous ascomycetes.</title>
        <authorList>
            <consortium name="DOE Joint Genome Institute"/>
            <person name="Lutkenhaus R."/>
            <person name="Traeger S."/>
            <person name="Breuer J."/>
            <person name="Kuo A."/>
            <person name="Lipzen A."/>
            <person name="Pangilinan J."/>
            <person name="Dilworth D."/>
            <person name="Sandor L."/>
            <person name="Poggeler S."/>
            <person name="Barry K."/>
            <person name="Grigoriev I.V."/>
            <person name="Nowrousian M."/>
        </authorList>
    </citation>
    <scope>NUCLEOTIDE SEQUENCE [LARGE SCALE GENOMIC DNA]</scope>
    <source>
        <strain evidence="2 3">CBS 389.68</strain>
    </source>
</reference>
<protein>
    <submittedName>
        <fullName evidence="2">Uncharacterized protein</fullName>
    </submittedName>
</protein>
<dbReference type="Proteomes" id="UP000298138">
    <property type="component" value="Unassembled WGS sequence"/>
</dbReference>